<gene>
    <name evidence="2" type="ORF">LCGC14_1151180</name>
</gene>
<feature type="region of interest" description="Disordered" evidence="1">
    <location>
        <begin position="1"/>
        <end position="22"/>
    </location>
</feature>
<organism evidence="2">
    <name type="scientific">marine sediment metagenome</name>
    <dbReference type="NCBI Taxonomy" id="412755"/>
    <lineage>
        <taxon>unclassified sequences</taxon>
        <taxon>metagenomes</taxon>
        <taxon>ecological metagenomes</taxon>
    </lineage>
</organism>
<feature type="compositionally biased region" description="Acidic residues" evidence="1">
    <location>
        <begin position="1"/>
        <end position="10"/>
    </location>
</feature>
<accession>A0A0F9LVD8</accession>
<dbReference type="AlphaFoldDB" id="A0A0F9LVD8"/>
<evidence type="ECO:0000256" key="1">
    <source>
        <dbReference type="SAM" id="MobiDB-lite"/>
    </source>
</evidence>
<name>A0A0F9LVD8_9ZZZZ</name>
<reference evidence="2" key="1">
    <citation type="journal article" date="2015" name="Nature">
        <title>Complex archaea that bridge the gap between prokaryotes and eukaryotes.</title>
        <authorList>
            <person name="Spang A."/>
            <person name="Saw J.H."/>
            <person name="Jorgensen S.L."/>
            <person name="Zaremba-Niedzwiedzka K."/>
            <person name="Martijn J."/>
            <person name="Lind A.E."/>
            <person name="van Eijk R."/>
            <person name="Schleper C."/>
            <person name="Guy L."/>
            <person name="Ettema T.J."/>
        </authorList>
    </citation>
    <scope>NUCLEOTIDE SEQUENCE</scope>
</reference>
<comment type="caution">
    <text evidence="2">The sequence shown here is derived from an EMBL/GenBank/DDBJ whole genome shotgun (WGS) entry which is preliminary data.</text>
</comment>
<dbReference type="EMBL" id="LAZR01005535">
    <property type="protein sequence ID" value="KKM99104.1"/>
    <property type="molecule type" value="Genomic_DNA"/>
</dbReference>
<protein>
    <submittedName>
        <fullName evidence="2">Uncharacterized protein</fullName>
    </submittedName>
</protein>
<proteinExistence type="predicted"/>
<evidence type="ECO:0000313" key="2">
    <source>
        <dbReference type="EMBL" id="KKM99104.1"/>
    </source>
</evidence>
<sequence length="124" mass="14357">MEQISEEDFEKVDNLPKKKKKKKMEVIMITESHFKTLLAKMENPVLAQQELAVQIKSFLDQKIKVEMEDKGTLSDSTRRWVDTYNNILEKIQKAVYGDKSVNLHIHKVSHSDIAAKIRQSESGK</sequence>